<dbReference type="AlphaFoldDB" id="A0A2S0L6Q9"/>
<comment type="similarity">
    <text evidence="2 9">Belongs to the group II decarboxylase family.</text>
</comment>
<evidence type="ECO:0000256" key="9">
    <source>
        <dbReference type="RuleBase" id="RU000382"/>
    </source>
</evidence>
<dbReference type="GO" id="GO:0005829">
    <property type="term" value="C:cytosol"/>
    <property type="evidence" value="ECO:0007669"/>
    <property type="project" value="TreeGrafter"/>
</dbReference>
<dbReference type="Gene3D" id="3.40.640.10">
    <property type="entry name" value="Type I PLP-dependent aspartate aminotransferase-like (Major domain)"/>
    <property type="match status" value="1"/>
</dbReference>
<comment type="cofactor">
    <cofactor evidence="1 8 9">
        <name>pyridoxal 5'-phosphate</name>
        <dbReference type="ChEBI" id="CHEBI:597326"/>
    </cofactor>
</comment>
<dbReference type="SUPFAM" id="SSF53383">
    <property type="entry name" value="PLP-dependent transferases"/>
    <property type="match status" value="1"/>
</dbReference>
<accession>A0A2S0L6Q9</accession>
<dbReference type="Gene3D" id="4.10.280.50">
    <property type="match status" value="1"/>
</dbReference>
<evidence type="ECO:0000256" key="11">
    <source>
        <dbReference type="SAM" id="MobiDB-lite"/>
    </source>
</evidence>
<evidence type="ECO:0000256" key="1">
    <source>
        <dbReference type="ARBA" id="ARBA00001933"/>
    </source>
</evidence>
<dbReference type="InterPro" id="IPR015424">
    <property type="entry name" value="PyrdxlP-dep_Trfase"/>
</dbReference>
<dbReference type="Proteomes" id="UP000237883">
    <property type="component" value="Chromosome"/>
</dbReference>
<dbReference type="EMBL" id="CP027228">
    <property type="protein sequence ID" value="AVM48968.1"/>
    <property type="molecule type" value="Genomic_DNA"/>
</dbReference>
<dbReference type="GO" id="GO:0006538">
    <property type="term" value="P:L-glutamate catabolic process"/>
    <property type="evidence" value="ECO:0007669"/>
    <property type="project" value="TreeGrafter"/>
</dbReference>
<evidence type="ECO:0000256" key="8">
    <source>
        <dbReference type="PIRSR" id="PIRSR602129-50"/>
    </source>
</evidence>
<dbReference type="InterPro" id="IPR002129">
    <property type="entry name" value="PyrdxlP-dep_de-COase"/>
</dbReference>
<organism evidence="12 13">
    <name type="scientific">Mogibacterium diversum</name>
    <dbReference type="NCBI Taxonomy" id="114527"/>
    <lineage>
        <taxon>Bacteria</taxon>
        <taxon>Bacillati</taxon>
        <taxon>Bacillota</taxon>
        <taxon>Clostridia</taxon>
        <taxon>Peptostreptococcales</taxon>
        <taxon>Anaerovoracaceae</taxon>
        <taxon>Mogibacterium</taxon>
    </lineage>
</organism>
<dbReference type="Pfam" id="PF00282">
    <property type="entry name" value="Pyridoxal_deC"/>
    <property type="match status" value="1"/>
</dbReference>
<proteinExistence type="inferred from homology"/>
<reference evidence="13" key="1">
    <citation type="submission" date="2018-02" db="EMBL/GenBank/DDBJ databases">
        <authorList>
            <person name="Holder M.E."/>
            <person name="Ajami N.J."/>
            <person name="Petrosino J.F."/>
        </authorList>
    </citation>
    <scope>NUCLEOTIDE SEQUENCE [LARGE SCALE GENOMIC DNA]</scope>
    <source>
        <strain evidence="13">CCUG 47132</strain>
    </source>
</reference>
<evidence type="ECO:0000256" key="6">
    <source>
        <dbReference type="ARBA" id="ARBA00023239"/>
    </source>
</evidence>
<gene>
    <name evidence="12" type="ORF">C5Q96_07515</name>
</gene>
<evidence type="ECO:0000256" key="2">
    <source>
        <dbReference type="ARBA" id="ARBA00009533"/>
    </source>
</evidence>
<dbReference type="CDD" id="cd06450">
    <property type="entry name" value="DOPA_deC_like"/>
    <property type="match status" value="1"/>
</dbReference>
<dbReference type="EC" id="4.1.1.15" evidence="3 10"/>
<name>A0A2S0L6Q9_9FIRM</name>
<dbReference type="KEGG" id="mdv:C5Q96_07515"/>
<dbReference type="PANTHER" id="PTHR43321:SF3">
    <property type="entry name" value="GLUTAMATE DECARBOXYLASE"/>
    <property type="match status" value="1"/>
</dbReference>
<protein>
    <recommendedName>
        <fullName evidence="3 10">Glutamate decarboxylase</fullName>
        <ecNumber evidence="3 10">4.1.1.15</ecNumber>
    </recommendedName>
</protein>
<evidence type="ECO:0000256" key="4">
    <source>
        <dbReference type="ARBA" id="ARBA00022793"/>
    </source>
</evidence>
<dbReference type="InterPro" id="IPR015421">
    <property type="entry name" value="PyrdxlP-dep_Trfase_major"/>
</dbReference>
<dbReference type="InterPro" id="IPR010107">
    <property type="entry name" value="Glutamate_decarboxylase"/>
</dbReference>
<evidence type="ECO:0000256" key="10">
    <source>
        <dbReference type="RuleBase" id="RU361171"/>
    </source>
</evidence>
<keyword evidence="13" id="KW-1185">Reference proteome</keyword>
<dbReference type="GO" id="GO:0004058">
    <property type="term" value="F:aromatic-L-amino-acid decarboxylase activity"/>
    <property type="evidence" value="ECO:0007669"/>
    <property type="project" value="UniProtKB-ARBA"/>
</dbReference>
<feature type="modified residue" description="N6-(pyridoxal phosphate)lysine" evidence="8">
    <location>
        <position position="296"/>
    </location>
</feature>
<evidence type="ECO:0000256" key="3">
    <source>
        <dbReference type="ARBA" id="ARBA00012421"/>
    </source>
</evidence>
<dbReference type="FunFam" id="3.40.640.10:FF:000017">
    <property type="entry name" value="Glutamate decarboxylase"/>
    <property type="match status" value="1"/>
</dbReference>
<feature type="region of interest" description="Disordered" evidence="11">
    <location>
        <begin position="1"/>
        <end position="23"/>
    </location>
</feature>
<feature type="compositionally biased region" description="Basic and acidic residues" evidence="11">
    <location>
        <begin position="1"/>
        <end position="17"/>
    </location>
</feature>
<dbReference type="GO" id="GO:0030170">
    <property type="term" value="F:pyridoxal phosphate binding"/>
    <property type="evidence" value="ECO:0007669"/>
    <property type="project" value="InterPro"/>
</dbReference>
<comment type="catalytic activity">
    <reaction evidence="7 10">
        <text>L-glutamate + H(+) = 4-aminobutanoate + CO2</text>
        <dbReference type="Rhea" id="RHEA:17785"/>
        <dbReference type="ChEBI" id="CHEBI:15378"/>
        <dbReference type="ChEBI" id="CHEBI:16526"/>
        <dbReference type="ChEBI" id="CHEBI:29985"/>
        <dbReference type="ChEBI" id="CHEBI:59888"/>
        <dbReference type="EC" id="4.1.1.15"/>
    </reaction>
</comment>
<dbReference type="GO" id="GO:0004351">
    <property type="term" value="F:glutamate decarboxylase activity"/>
    <property type="evidence" value="ECO:0007669"/>
    <property type="project" value="UniProtKB-EC"/>
</dbReference>
<evidence type="ECO:0000256" key="7">
    <source>
        <dbReference type="ARBA" id="ARBA00048868"/>
    </source>
</evidence>
<dbReference type="PANTHER" id="PTHR43321">
    <property type="entry name" value="GLUTAMATE DECARBOXYLASE"/>
    <property type="match status" value="1"/>
</dbReference>
<dbReference type="Gene3D" id="3.90.1150.160">
    <property type="match status" value="1"/>
</dbReference>
<keyword evidence="4 10" id="KW-0210">Decarboxylase</keyword>
<dbReference type="OrthoDB" id="9803665at2"/>
<keyword evidence="5 8" id="KW-0663">Pyridoxal phosphate</keyword>
<evidence type="ECO:0000313" key="13">
    <source>
        <dbReference type="Proteomes" id="UP000237883"/>
    </source>
</evidence>
<evidence type="ECO:0000256" key="5">
    <source>
        <dbReference type="ARBA" id="ARBA00022898"/>
    </source>
</evidence>
<sequence>MKRGTEMRNSENNEVKLNDSLSSLNDDTGYRTPIFGTETSGAAMPKDKINDEPVAPGVAAEMIRQYLSVEGNATQNLATFCQTYMEPEATKLMAENFEKNAIDKDEYPMTADLENRCVDIIGKLWNVDKKEEPLGTSTVGSSEACMLGGLAMLFRWKKLADAAGVDRFTKRRPNLVISSAYQVCWEKFCRYWDIEMRTVPIDLDHLSLNMDTVMDYVDEYTIGIVAILGITYTGKYDDVKALDNLVEKYNKEHADMPIRIHVDAASGGMVAPFIDSELEWDFRLKNVWSISTSGHKYGLVYPGVGWVIWRSKEALPEELIFWVSYLGGKEATMAINFSRSASQIVGQYYMLLRNGFKGYKEIHERTLEVARYMASEIEKMGIFEVLEGAEQIPIICWKLKDDVKVEWTLYDLADRLRMQGWMVPAYPMPENIKDIDVQRLVLRQDFGMNLAILCINDMKKQIEILNNSRVIVPNNENGDNNYVSKGFDHSGR</sequence>
<keyword evidence="6 9" id="KW-0456">Lyase</keyword>
<evidence type="ECO:0000313" key="12">
    <source>
        <dbReference type="EMBL" id="AVM48968.1"/>
    </source>
</evidence>
<dbReference type="NCBIfam" id="TIGR01788">
    <property type="entry name" value="Glu-decarb-GAD"/>
    <property type="match status" value="1"/>
</dbReference>